<evidence type="ECO:0000256" key="7">
    <source>
        <dbReference type="ARBA" id="ARBA00022840"/>
    </source>
</evidence>
<dbReference type="InterPro" id="IPR017871">
    <property type="entry name" value="ABC_transporter-like_CS"/>
</dbReference>
<evidence type="ECO:0000313" key="13">
    <source>
        <dbReference type="Proteomes" id="UP000007718"/>
    </source>
</evidence>
<dbReference type="PANTHER" id="PTHR43790:SF3">
    <property type="entry name" value="D-ALLOSE IMPORT ATP-BINDING PROTEIN ALSA-RELATED"/>
    <property type="match status" value="1"/>
</dbReference>
<dbReference type="eggNOG" id="COG1129">
    <property type="taxonomic scope" value="Bacteria"/>
</dbReference>
<reference evidence="12 13" key="2">
    <citation type="journal article" date="2012" name="Stand. Genomic Sci.">
        <title>Complete genome sequence of the orange-red pigmented, radioresistant Deinococcus proteolyticus type strain (MRP(T)).</title>
        <authorList>
            <person name="Copeland A."/>
            <person name="Zeytun A."/>
            <person name="Yassawong M."/>
            <person name="Nolan M."/>
            <person name="Lucas S."/>
            <person name="Hammon N."/>
            <person name="Deshpande S."/>
            <person name="Cheng J.F."/>
            <person name="Han C."/>
            <person name="Tapia R."/>
            <person name="Goodwin L.A."/>
            <person name="Pitluck S."/>
            <person name="Mavromatis K."/>
            <person name="Liolios K."/>
            <person name="Pagani I."/>
            <person name="Ivanova N."/>
            <person name="Mikhailova N."/>
            <person name="Pati A."/>
            <person name="Chen A."/>
            <person name="Palaniappan K."/>
            <person name="Land M."/>
            <person name="Hauser L."/>
            <person name="Jeffries C.D."/>
            <person name="Brambilla E.M."/>
            <person name="Rohde M."/>
            <person name="Sikorski J."/>
            <person name="Pukall R."/>
            <person name="Goker M."/>
            <person name="Detter J.C."/>
            <person name="Woyke T."/>
            <person name="Bristow J."/>
            <person name="Eisen J.A."/>
            <person name="Markowitz V."/>
            <person name="Hugenholtz P."/>
            <person name="Kyrpides N.C."/>
            <person name="Klenk H.P."/>
            <person name="Lapidus A."/>
        </authorList>
    </citation>
    <scope>NUCLEOTIDE SEQUENCE [LARGE SCALE GENOMIC DNA]</scope>
    <source>
        <strain evidence="13">ATCC 35074 / DSM 20540 / JCM 6276 / NBRC 101906 / NCIMB 13154 / VKM Ac-1939 / CCM 2703 / MRP</strain>
    </source>
</reference>
<dbReference type="CDD" id="cd03215">
    <property type="entry name" value="ABC_Carb_Monos_II"/>
    <property type="match status" value="1"/>
</dbReference>
<dbReference type="GO" id="GO:0005524">
    <property type="term" value="F:ATP binding"/>
    <property type="evidence" value="ECO:0007669"/>
    <property type="project" value="UniProtKB-KW"/>
</dbReference>
<keyword evidence="8" id="KW-1278">Translocase</keyword>
<name>F0RJP4_DEIPM</name>
<dbReference type="Pfam" id="PF00005">
    <property type="entry name" value="ABC_tran"/>
    <property type="match status" value="2"/>
</dbReference>
<evidence type="ECO:0000256" key="3">
    <source>
        <dbReference type="ARBA" id="ARBA00022475"/>
    </source>
</evidence>
<dbReference type="AlphaFoldDB" id="F0RJP4"/>
<feature type="domain" description="ABC transporter" evidence="11">
    <location>
        <begin position="26"/>
        <end position="258"/>
    </location>
</feature>
<accession>F0RJP4</accession>
<evidence type="ECO:0000256" key="9">
    <source>
        <dbReference type="ARBA" id="ARBA00023136"/>
    </source>
</evidence>
<evidence type="ECO:0000256" key="1">
    <source>
        <dbReference type="ARBA" id="ARBA00004202"/>
    </source>
</evidence>
<dbReference type="InterPro" id="IPR003439">
    <property type="entry name" value="ABC_transporter-like_ATP-bd"/>
</dbReference>
<dbReference type="STRING" id="693977.Deipr_1473"/>
<dbReference type="InterPro" id="IPR003593">
    <property type="entry name" value="AAA+_ATPase"/>
</dbReference>
<dbReference type="SUPFAM" id="SSF52540">
    <property type="entry name" value="P-loop containing nucleoside triphosphate hydrolases"/>
    <property type="match status" value="2"/>
</dbReference>
<dbReference type="InterPro" id="IPR027417">
    <property type="entry name" value="P-loop_NTPase"/>
</dbReference>
<evidence type="ECO:0000256" key="4">
    <source>
        <dbReference type="ARBA" id="ARBA00022597"/>
    </source>
</evidence>
<reference evidence="13" key="1">
    <citation type="submission" date="2011-02" db="EMBL/GenBank/DDBJ databases">
        <title>The complete sequence of chromosome of Deinococcus proteolyticus DSM 20540.</title>
        <authorList>
            <consortium name="US DOE Joint Genome Institute (JGI-PGF)"/>
            <person name="Lucas S."/>
            <person name="Copeland A."/>
            <person name="Lapidus A."/>
            <person name="Bruce D."/>
            <person name="Goodwin L."/>
            <person name="Pitluck S."/>
            <person name="Kyrpides N."/>
            <person name="Mavromatis K."/>
            <person name="Pagani I."/>
            <person name="Ivanova N."/>
            <person name="Ovchinnikova G."/>
            <person name="Zeytun A."/>
            <person name="Detter J.C."/>
            <person name="Han C."/>
            <person name="Land M."/>
            <person name="Hauser L."/>
            <person name="Markowitz V."/>
            <person name="Cheng J.-F."/>
            <person name="Hugenholtz P."/>
            <person name="Woyke T."/>
            <person name="Wu D."/>
            <person name="Pukall R."/>
            <person name="Steenblock K."/>
            <person name="Brambilla E."/>
            <person name="Klenk H.-P."/>
            <person name="Eisen J.A."/>
        </authorList>
    </citation>
    <scope>NUCLEOTIDE SEQUENCE [LARGE SCALE GENOMIC DNA]</scope>
    <source>
        <strain evidence="13">ATCC 35074 / DSM 20540 / JCM 6276 / NBRC 101906 / NCIMB 13154 / VKM Ac-1939 / CCM 2703 / MRP</strain>
    </source>
</reference>
<feature type="domain" description="ABC transporter" evidence="11">
    <location>
        <begin position="268"/>
        <end position="503"/>
    </location>
</feature>
<dbReference type="CDD" id="cd03216">
    <property type="entry name" value="ABC_Carb_Monos_I"/>
    <property type="match status" value="1"/>
</dbReference>
<evidence type="ECO:0000256" key="10">
    <source>
        <dbReference type="SAM" id="MobiDB-lite"/>
    </source>
</evidence>
<evidence type="ECO:0000256" key="8">
    <source>
        <dbReference type="ARBA" id="ARBA00022967"/>
    </source>
</evidence>
<dbReference type="EMBL" id="CP002536">
    <property type="protein sequence ID" value="ADY26614.1"/>
    <property type="molecule type" value="Genomic_DNA"/>
</dbReference>
<feature type="region of interest" description="Disordered" evidence="10">
    <location>
        <begin position="1"/>
        <end position="20"/>
    </location>
</feature>
<proteinExistence type="predicted"/>
<dbReference type="PANTHER" id="PTHR43790">
    <property type="entry name" value="CARBOHYDRATE TRANSPORT ATP-BINDING PROTEIN MG119-RELATED"/>
    <property type="match status" value="1"/>
</dbReference>
<dbReference type="PROSITE" id="PS50893">
    <property type="entry name" value="ABC_TRANSPORTER_2"/>
    <property type="match status" value="2"/>
</dbReference>
<evidence type="ECO:0000259" key="11">
    <source>
        <dbReference type="PROSITE" id="PS50893"/>
    </source>
</evidence>
<dbReference type="SMART" id="SM00382">
    <property type="entry name" value="AAA"/>
    <property type="match status" value="2"/>
</dbReference>
<evidence type="ECO:0000256" key="5">
    <source>
        <dbReference type="ARBA" id="ARBA00022737"/>
    </source>
</evidence>
<dbReference type="EC" id="3.6.3.17" evidence="12"/>
<dbReference type="Proteomes" id="UP000007718">
    <property type="component" value="Chromosome"/>
</dbReference>
<evidence type="ECO:0000256" key="2">
    <source>
        <dbReference type="ARBA" id="ARBA00022448"/>
    </source>
</evidence>
<evidence type="ECO:0000256" key="6">
    <source>
        <dbReference type="ARBA" id="ARBA00022741"/>
    </source>
</evidence>
<keyword evidence="9" id="KW-0472">Membrane</keyword>
<keyword evidence="6" id="KW-0547">Nucleotide-binding</keyword>
<dbReference type="PROSITE" id="PS00211">
    <property type="entry name" value="ABC_TRANSPORTER_1"/>
    <property type="match status" value="2"/>
</dbReference>
<dbReference type="HOGENOM" id="CLU_000604_92_3_0"/>
<sequence length="504" mass="53669">MTALHEGSPPAQPLSAQSLPAQPPVLHMTDIVKRFGSVEVLHGVHLEVRAGEVHALLGENGAGKSTLMKILAGVQPATSGELRLNGEPVRFRSVADAAHHGVRMLFQELSLAPDLSAEENLYLGDMSPLVSDRELREQAAAHLRSLGLDLPLGVPVRTLSVGERQMLAIARALVGEPRVLVFDEPTAPLTAPEIEKLFEFIAQIRGRGVAVVYISHHLGEVFRIADRVTVLRDGQNIATSDVANTTQQQIIEWMVGRHVEVQSRVQPVSGDPVWQIEARPVGASPLHLELRAGEVVGLVGIVGSGRGAALRSLVGIGGESLWNGQPVRSLEEALRRGIGILPEDRKTEGAVLDGTIRENIALSSLPEVSRAGVIQSGAEGRLAQDWIARLHIRPAQAEYLTGALSGGNQQKVVLGRVLAAQPKVLILEEPTRGVDIGAREEIYEVIAGLAAAGLPIILSSGDAQEVLGLAGRILVFRGGEVVSELHAPVTLEEVIAHVTGARTH</sequence>
<protein>
    <submittedName>
        <fullName evidence="12">Monosaccharide-transporting ATPase</fullName>
        <ecNumber evidence="12">3.6.3.17</ecNumber>
    </submittedName>
</protein>
<comment type="subcellular location">
    <subcellularLocation>
        <location evidence="1">Cell membrane</location>
        <topology evidence="1">Peripheral membrane protein</topology>
    </subcellularLocation>
</comment>
<keyword evidence="3" id="KW-1003">Cell membrane</keyword>
<gene>
    <name evidence="12" type="ordered locus">Deipr_1473</name>
</gene>
<dbReference type="GO" id="GO:0005886">
    <property type="term" value="C:plasma membrane"/>
    <property type="evidence" value="ECO:0007669"/>
    <property type="project" value="UniProtKB-SubCell"/>
</dbReference>
<keyword evidence="12" id="KW-0378">Hydrolase</keyword>
<keyword evidence="13" id="KW-1185">Reference proteome</keyword>
<keyword evidence="7" id="KW-0067">ATP-binding</keyword>
<keyword evidence="2" id="KW-0813">Transport</keyword>
<dbReference type="Gene3D" id="3.40.50.300">
    <property type="entry name" value="P-loop containing nucleotide triphosphate hydrolases"/>
    <property type="match status" value="2"/>
</dbReference>
<dbReference type="InterPro" id="IPR050107">
    <property type="entry name" value="ABC_carbohydrate_import_ATPase"/>
</dbReference>
<organism evidence="12 13">
    <name type="scientific">Deinococcus proteolyticus (strain ATCC 35074 / DSM 20540 / JCM 6276 / NBRC 101906 / NCIMB 13154 / VKM Ac-1939 / CCM 2703 / MRP)</name>
    <dbReference type="NCBI Taxonomy" id="693977"/>
    <lineage>
        <taxon>Bacteria</taxon>
        <taxon>Thermotogati</taxon>
        <taxon>Deinococcota</taxon>
        <taxon>Deinococci</taxon>
        <taxon>Deinococcales</taxon>
        <taxon>Deinococcaceae</taxon>
        <taxon>Deinococcus</taxon>
    </lineage>
</organism>
<evidence type="ECO:0000313" key="12">
    <source>
        <dbReference type="EMBL" id="ADY26614.1"/>
    </source>
</evidence>
<dbReference type="FunFam" id="3.40.50.300:FF:000127">
    <property type="entry name" value="Ribose import ATP-binding protein RbsA"/>
    <property type="match status" value="1"/>
</dbReference>
<keyword evidence="4" id="KW-0762">Sugar transport</keyword>
<dbReference type="GO" id="GO:0016887">
    <property type="term" value="F:ATP hydrolysis activity"/>
    <property type="evidence" value="ECO:0007669"/>
    <property type="project" value="InterPro"/>
</dbReference>
<dbReference type="KEGG" id="dpt:Deipr_1473"/>
<keyword evidence="5" id="KW-0677">Repeat</keyword>